<feature type="non-terminal residue" evidence="1">
    <location>
        <position position="58"/>
    </location>
</feature>
<sequence>MSGLHEFHYRLPARAGGFRPGSHLGTSLGPGQEFAAHMRLLDNPDPRRLDLRASVRNL</sequence>
<dbReference type="EMBL" id="JARJLM010000518">
    <property type="protein sequence ID" value="MDF3837537.1"/>
    <property type="molecule type" value="Genomic_DNA"/>
</dbReference>
<comment type="caution">
    <text evidence="1">The sequence shown here is derived from an EMBL/GenBank/DDBJ whole genome shotgun (WGS) entry which is preliminary data.</text>
</comment>
<organism evidence="1 2">
    <name type="scientific">Cupriavidus basilensis</name>
    <dbReference type="NCBI Taxonomy" id="68895"/>
    <lineage>
        <taxon>Bacteria</taxon>
        <taxon>Pseudomonadati</taxon>
        <taxon>Pseudomonadota</taxon>
        <taxon>Betaproteobacteria</taxon>
        <taxon>Burkholderiales</taxon>
        <taxon>Burkholderiaceae</taxon>
        <taxon>Cupriavidus</taxon>
    </lineage>
</organism>
<keyword evidence="2" id="KW-1185">Reference proteome</keyword>
<reference evidence="1 2" key="1">
    <citation type="submission" date="2023-03" db="EMBL/GenBank/DDBJ databases">
        <title>Draft assemblies of triclosan tolerant bacteria isolated from returned activated sludge.</title>
        <authorList>
            <person name="Van Hamelsveld S."/>
        </authorList>
    </citation>
    <scope>NUCLEOTIDE SEQUENCE [LARGE SCALE GENOMIC DNA]</scope>
    <source>
        <strain evidence="1 2">GW210010_S58</strain>
    </source>
</reference>
<evidence type="ECO:0000313" key="2">
    <source>
        <dbReference type="Proteomes" id="UP001216674"/>
    </source>
</evidence>
<evidence type="ECO:0000313" key="1">
    <source>
        <dbReference type="EMBL" id="MDF3837537.1"/>
    </source>
</evidence>
<dbReference type="Proteomes" id="UP001216674">
    <property type="component" value="Unassembled WGS sequence"/>
</dbReference>
<protein>
    <submittedName>
        <fullName evidence="1">MxaS protein</fullName>
    </submittedName>
</protein>
<gene>
    <name evidence="1" type="ORF">P3W85_32000</name>
</gene>
<accession>A0ABT6AZ30</accession>
<proteinExistence type="predicted"/>
<name>A0ABT6AZ30_9BURK</name>